<keyword evidence="8" id="KW-0449">Lipoprotein</keyword>
<dbReference type="VEuPathDB" id="TriTrypDB:Tb427_000268300"/>
<feature type="compositionally biased region" description="Polar residues" evidence="10">
    <location>
        <begin position="190"/>
        <end position="225"/>
    </location>
</feature>
<evidence type="ECO:0000259" key="11">
    <source>
        <dbReference type="Pfam" id="PF13206"/>
    </source>
</evidence>
<evidence type="ECO:0000256" key="7">
    <source>
        <dbReference type="ARBA" id="ARBA00023180"/>
    </source>
</evidence>
<evidence type="ECO:0000256" key="9">
    <source>
        <dbReference type="SAM" id="Coils"/>
    </source>
</evidence>
<dbReference type="GO" id="GO:0098552">
    <property type="term" value="C:side of membrane"/>
    <property type="evidence" value="ECO:0007669"/>
    <property type="project" value="UniProtKB-KW"/>
</dbReference>
<protein>
    <submittedName>
        <fullName evidence="12">Variant surface glycoprotein 3660</fullName>
    </submittedName>
</protein>
<dbReference type="EMBL" id="KC612252">
    <property type="protein sequence ID" value="AGH59683.1"/>
    <property type="molecule type" value="Genomic_DNA"/>
</dbReference>
<feature type="region of interest" description="Disordered" evidence="10">
    <location>
        <begin position="189"/>
        <end position="275"/>
    </location>
</feature>
<comment type="function">
    <text evidence="1">VSG forms a coat on the surface of the parasite. The trypanosome evades the immune response of the host by expressing a series of antigenically distinct VSGs from an estimated 1000 VSG genes.</text>
</comment>
<evidence type="ECO:0000256" key="1">
    <source>
        <dbReference type="ARBA" id="ARBA00002523"/>
    </source>
</evidence>
<evidence type="ECO:0000313" key="12">
    <source>
        <dbReference type="EMBL" id="AGH59683.1"/>
    </source>
</evidence>
<dbReference type="InterPro" id="IPR025932">
    <property type="entry name" value="Trypano_VSG_B_N_dom"/>
</dbReference>
<dbReference type="Pfam" id="PF13206">
    <property type="entry name" value="VSG_B"/>
    <property type="match status" value="1"/>
</dbReference>
<evidence type="ECO:0000256" key="4">
    <source>
        <dbReference type="ARBA" id="ARBA00022622"/>
    </source>
</evidence>
<keyword evidence="9" id="KW-0175">Coiled coil</keyword>
<keyword evidence="6" id="KW-0472">Membrane</keyword>
<accession>M4STN1</accession>
<sequence>MTGNRGSGCAHPHAGTSLAHDMMCLCATDTAAAGIDKPCGFAAKCGSSTWQTCTKEEQQTTYSKISTACTKIKAPPVTAATLAAIRTSFLTALTGNDGDDMASTGAIILGQHNTNNCGGGSGKTCVDYSKYVTETSTLAEITWLTHLSAAAAELKEFEQQLGQAEATANKMSSLEKKAEQMYRTARAQGQLPNSLAPVSTQTVPPKSSSETRSCKSPAQTVQDCPSTDCDYNETTKECKAKKGTETTAAGAGEGDAETGPNCKKHSNQKNCRGEE</sequence>
<feature type="coiled-coil region" evidence="9">
    <location>
        <begin position="147"/>
        <end position="184"/>
    </location>
</feature>
<proteinExistence type="predicted"/>
<feature type="non-terminal residue" evidence="12">
    <location>
        <position position="1"/>
    </location>
</feature>
<feature type="compositionally biased region" description="Basic and acidic residues" evidence="10">
    <location>
        <begin position="233"/>
        <end position="244"/>
    </location>
</feature>
<evidence type="ECO:0000256" key="8">
    <source>
        <dbReference type="ARBA" id="ARBA00023288"/>
    </source>
</evidence>
<evidence type="ECO:0000256" key="2">
    <source>
        <dbReference type="ARBA" id="ARBA00004609"/>
    </source>
</evidence>
<dbReference type="GO" id="GO:0005886">
    <property type="term" value="C:plasma membrane"/>
    <property type="evidence" value="ECO:0007669"/>
    <property type="project" value="UniProtKB-SubCell"/>
</dbReference>
<keyword evidence="3" id="KW-1003">Cell membrane</keyword>
<reference evidence="12" key="2">
    <citation type="journal article" date="2014" name="Mol. Biochem. Parasitol.">
        <title>Capturing the variant surface glycoprotein repertoire (the VSGnome) of Trypanosoma brucei Lister 427.</title>
        <authorList>
            <person name="Cross G.A."/>
            <person name="Kim H.S."/>
            <person name="Wickstead B."/>
        </authorList>
    </citation>
    <scope>NUCLEOTIDE SEQUENCE</scope>
    <source>
        <strain evidence="12">Lister 427</strain>
    </source>
</reference>
<name>M4STN1_9TRYP</name>
<keyword evidence="5" id="KW-0732">Signal</keyword>
<reference evidence="12" key="1">
    <citation type="submission" date="2013-02" db="EMBL/GenBank/DDBJ databases">
        <authorList>
            <person name="Cross G.A.M."/>
            <person name="Kim H.-S."/>
            <person name="Wickstead B."/>
        </authorList>
    </citation>
    <scope>NUCLEOTIDE SEQUENCE</scope>
    <source>
        <strain evidence="12">Lister 427</strain>
    </source>
</reference>
<evidence type="ECO:0000256" key="5">
    <source>
        <dbReference type="ARBA" id="ARBA00022729"/>
    </source>
</evidence>
<evidence type="ECO:0000256" key="3">
    <source>
        <dbReference type="ARBA" id="ARBA00022475"/>
    </source>
</evidence>
<keyword evidence="4" id="KW-0336">GPI-anchor</keyword>
<dbReference type="AlphaFoldDB" id="M4STN1"/>
<comment type="subcellular location">
    <subcellularLocation>
        <location evidence="2">Cell membrane</location>
        <topology evidence="2">Lipid-anchor</topology>
        <topology evidence="2">GPI-anchor</topology>
    </subcellularLocation>
</comment>
<organism evidence="12">
    <name type="scientific">Trypanosoma brucei</name>
    <dbReference type="NCBI Taxonomy" id="5691"/>
    <lineage>
        <taxon>Eukaryota</taxon>
        <taxon>Discoba</taxon>
        <taxon>Euglenozoa</taxon>
        <taxon>Kinetoplastea</taxon>
        <taxon>Metakinetoplastina</taxon>
        <taxon>Trypanosomatida</taxon>
        <taxon>Trypanosomatidae</taxon>
        <taxon>Trypanosoma</taxon>
    </lineage>
</organism>
<evidence type="ECO:0000256" key="10">
    <source>
        <dbReference type="SAM" id="MobiDB-lite"/>
    </source>
</evidence>
<keyword evidence="7" id="KW-0325">Glycoprotein</keyword>
<feature type="domain" description="Trypanosome variant surface glycoprotein B-type N-terminal" evidence="11">
    <location>
        <begin position="3"/>
        <end position="171"/>
    </location>
</feature>
<evidence type="ECO:0000256" key="6">
    <source>
        <dbReference type="ARBA" id="ARBA00023136"/>
    </source>
</evidence>